<dbReference type="RefSeq" id="WP_166320011.1">
    <property type="nucleotide sequence ID" value="NZ_CP049866.1"/>
</dbReference>
<dbReference type="AlphaFoldDB" id="A0A6G7YIF8"/>
<keyword evidence="2" id="KW-1185">Reference proteome</keyword>
<proteinExistence type="predicted"/>
<accession>A0A6G7YIF8</accession>
<gene>
    <name evidence="1" type="ORF">G7071_14830</name>
</gene>
<name>A0A6G7YIF8_9ACTN</name>
<protein>
    <submittedName>
        <fullName evidence="1">Uncharacterized protein</fullName>
    </submittedName>
</protein>
<dbReference type="Proteomes" id="UP000502035">
    <property type="component" value="Chromosome"/>
</dbReference>
<reference evidence="1 2" key="1">
    <citation type="submission" date="2020-03" db="EMBL/GenBank/DDBJ databases">
        <title>Nocardioides sp. nov., isolated from fish.</title>
        <authorList>
            <person name="Hyun D.-W."/>
            <person name="Bae J.-W."/>
        </authorList>
    </citation>
    <scope>NUCLEOTIDE SEQUENCE [LARGE SCALE GENOMIC DNA]</scope>
    <source>
        <strain evidence="1 2">HDW12A</strain>
    </source>
</reference>
<dbReference type="EMBL" id="CP049866">
    <property type="protein sequence ID" value="QIK76506.1"/>
    <property type="molecule type" value="Genomic_DNA"/>
</dbReference>
<dbReference type="KEGG" id="npi:G7071_14830"/>
<organism evidence="1 2">
    <name type="scientific">Nocardioides piscis</name>
    <dbReference type="NCBI Taxonomy" id="2714938"/>
    <lineage>
        <taxon>Bacteria</taxon>
        <taxon>Bacillati</taxon>
        <taxon>Actinomycetota</taxon>
        <taxon>Actinomycetes</taxon>
        <taxon>Propionibacteriales</taxon>
        <taxon>Nocardioidaceae</taxon>
        <taxon>Nocardioides</taxon>
    </lineage>
</organism>
<evidence type="ECO:0000313" key="2">
    <source>
        <dbReference type="Proteomes" id="UP000502035"/>
    </source>
</evidence>
<sequence>MTAPAPLADVDPFDLPDWLGTGEVIWHADEGLRSGHVVAGRLVCGDDALVCDLLAVDEAFPVPVADDATRHRAHQAWRHGQVLLGEAAGRLTLAVPGTRFDAELVLDALARLARAVGGSPDNMAALLRIGSEKPTRR</sequence>
<evidence type="ECO:0000313" key="1">
    <source>
        <dbReference type="EMBL" id="QIK76506.1"/>
    </source>
</evidence>